<organism evidence="1 2">
    <name type="scientific">Ferrovibrio terrae</name>
    <dbReference type="NCBI Taxonomy" id="2594003"/>
    <lineage>
        <taxon>Bacteria</taxon>
        <taxon>Pseudomonadati</taxon>
        <taxon>Pseudomonadota</taxon>
        <taxon>Alphaproteobacteria</taxon>
        <taxon>Rhodospirillales</taxon>
        <taxon>Rhodospirillaceae</taxon>
        <taxon>Ferrovibrio</taxon>
    </lineage>
</organism>
<reference evidence="1 2" key="1">
    <citation type="submission" date="2019-07" db="EMBL/GenBank/DDBJ databases">
        <title>Genome sequencing for Ferrovibrio sp. K5.</title>
        <authorList>
            <person name="Park S.-J."/>
        </authorList>
    </citation>
    <scope>NUCLEOTIDE SEQUENCE [LARGE SCALE GENOMIC DNA]</scope>
    <source>
        <strain evidence="1 2">K5</strain>
    </source>
</reference>
<gene>
    <name evidence="1" type="ORF">FNB15_06155</name>
</gene>
<dbReference type="EMBL" id="CP041636">
    <property type="protein sequence ID" value="QDO96885.1"/>
    <property type="molecule type" value="Genomic_DNA"/>
</dbReference>
<accession>A0A516GZG5</accession>
<keyword evidence="2" id="KW-1185">Reference proteome</keyword>
<evidence type="ECO:0000313" key="1">
    <source>
        <dbReference type="EMBL" id="QDO96885.1"/>
    </source>
</evidence>
<proteinExistence type="predicted"/>
<dbReference type="AlphaFoldDB" id="A0A516GZG5"/>
<dbReference type="KEGG" id="fer:FNB15_06155"/>
<protein>
    <submittedName>
        <fullName evidence="1">Uncharacterized protein</fullName>
    </submittedName>
</protein>
<name>A0A516GZG5_9PROT</name>
<dbReference type="RefSeq" id="WP_144067866.1">
    <property type="nucleotide sequence ID" value="NZ_CP041636.1"/>
</dbReference>
<sequence length="115" mass="12945">MAILDKATGWMATKVARLVFDRQQLDWAKVDRVAIDRRTRAISATLLLAGEEHPLEMRGSYEDRDGRIVILSLSFSRPWMDGATRTFGLLDVINAELADLQDSHPLARRLAALLL</sequence>
<evidence type="ECO:0000313" key="2">
    <source>
        <dbReference type="Proteomes" id="UP000317496"/>
    </source>
</evidence>
<dbReference type="Proteomes" id="UP000317496">
    <property type="component" value="Chromosome"/>
</dbReference>